<dbReference type="GO" id="GO:0003756">
    <property type="term" value="F:protein disulfide isomerase activity"/>
    <property type="evidence" value="ECO:0007669"/>
    <property type="project" value="TreeGrafter"/>
</dbReference>
<dbReference type="PROSITE" id="PS51324">
    <property type="entry name" value="ERV_ALR"/>
    <property type="match status" value="1"/>
</dbReference>
<evidence type="ECO:0000256" key="5">
    <source>
        <dbReference type="ARBA" id="ARBA00022827"/>
    </source>
</evidence>
<keyword evidence="6 10" id="KW-0560">Oxidoreductase</keyword>
<dbReference type="SUPFAM" id="SSF69000">
    <property type="entry name" value="FAD-dependent thiol oxidase"/>
    <property type="match status" value="1"/>
</dbReference>
<dbReference type="Pfam" id="PF04777">
    <property type="entry name" value="Evr1_Alr"/>
    <property type="match status" value="1"/>
</dbReference>
<dbReference type="OMA" id="NASWEHC"/>
<reference evidence="14" key="1">
    <citation type="submission" date="2018-04" db="EMBL/GenBank/DDBJ databases">
        <authorList>
            <person name="Go L.Y."/>
            <person name="Mitchell J.A."/>
        </authorList>
    </citation>
    <scope>NUCLEOTIDE SEQUENCE</scope>
    <source>
        <tissue evidence="14">Whole organism</tissue>
    </source>
</reference>
<dbReference type="InterPro" id="IPR017937">
    <property type="entry name" value="Thioredoxin_CS"/>
</dbReference>
<evidence type="ECO:0000256" key="8">
    <source>
        <dbReference type="ARBA" id="ARBA00023180"/>
    </source>
</evidence>
<organism evidence="14">
    <name type="scientific">Culicoides sonorensis</name>
    <name type="common">Biting midge</name>
    <dbReference type="NCBI Taxonomy" id="179676"/>
    <lineage>
        <taxon>Eukaryota</taxon>
        <taxon>Metazoa</taxon>
        <taxon>Ecdysozoa</taxon>
        <taxon>Arthropoda</taxon>
        <taxon>Hexapoda</taxon>
        <taxon>Insecta</taxon>
        <taxon>Pterygota</taxon>
        <taxon>Neoptera</taxon>
        <taxon>Endopterygota</taxon>
        <taxon>Diptera</taxon>
        <taxon>Nematocera</taxon>
        <taxon>Chironomoidea</taxon>
        <taxon>Ceratopogonidae</taxon>
        <taxon>Ceratopogoninae</taxon>
        <taxon>Culicoides</taxon>
        <taxon>Monoculicoides</taxon>
    </lineage>
</organism>
<comment type="similarity">
    <text evidence="2">Belongs to the quiescin-sulfhydryl oxidase (QSOX) family.</text>
</comment>
<feature type="signal peptide" evidence="11">
    <location>
        <begin position="1"/>
        <end position="22"/>
    </location>
</feature>
<evidence type="ECO:0000256" key="10">
    <source>
        <dbReference type="RuleBase" id="RU371123"/>
    </source>
</evidence>
<dbReference type="Gene3D" id="3.40.30.10">
    <property type="entry name" value="Glutaredoxin"/>
    <property type="match status" value="2"/>
</dbReference>
<dbReference type="VEuPathDB" id="VectorBase:CSON013494"/>
<keyword evidence="3 10" id="KW-0285">Flavoprotein</keyword>
<accession>A0A336K3J4</accession>
<evidence type="ECO:0000256" key="4">
    <source>
        <dbReference type="ARBA" id="ARBA00022729"/>
    </source>
</evidence>
<keyword evidence="10" id="KW-0812">Transmembrane</keyword>
<dbReference type="GO" id="GO:0005615">
    <property type="term" value="C:extracellular space"/>
    <property type="evidence" value="ECO:0007669"/>
    <property type="project" value="TreeGrafter"/>
</dbReference>
<dbReference type="EMBL" id="UFQT01000067">
    <property type="protein sequence ID" value="SSX19373.1"/>
    <property type="molecule type" value="Genomic_DNA"/>
</dbReference>
<feature type="domain" description="Thioredoxin" evidence="13">
    <location>
        <begin position="30"/>
        <end position="187"/>
    </location>
</feature>
<evidence type="ECO:0000256" key="9">
    <source>
        <dbReference type="ARBA" id="ARBA00048864"/>
    </source>
</evidence>
<reference evidence="15" key="2">
    <citation type="submission" date="2018-07" db="EMBL/GenBank/DDBJ databases">
        <authorList>
            <person name="Quirk P.G."/>
            <person name="Krulwich T.A."/>
        </authorList>
    </citation>
    <scope>NUCLEOTIDE SEQUENCE</scope>
</reference>
<dbReference type="Pfam" id="PF18371">
    <property type="entry name" value="FAD_SOX"/>
    <property type="match status" value="1"/>
</dbReference>
<dbReference type="EMBL" id="UFQS01000067">
    <property type="protein sequence ID" value="SSW98991.1"/>
    <property type="molecule type" value="Genomic_DNA"/>
</dbReference>
<feature type="chain" id="PRO_5033342594" description="Sulfhydryl oxidase" evidence="11">
    <location>
        <begin position="23"/>
        <end position="638"/>
    </location>
</feature>
<gene>
    <name evidence="14" type="primary">CSON013494</name>
</gene>
<dbReference type="GO" id="GO:0000139">
    <property type="term" value="C:Golgi membrane"/>
    <property type="evidence" value="ECO:0007669"/>
    <property type="project" value="TreeGrafter"/>
</dbReference>
<dbReference type="InterPro" id="IPR036249">
    <property type="entry name" value="Thioredoxin-like_sf"/>
</dbReference>
<feature type="domain" description="ERV/ALR sulfhydryl oxidase" evidence="12">
    <location>
        <begin position="422"/>
        <end position="525"/>
    </location>
</feature>
<dbReference type="EC" id="1.8.3.2" evidence="10"/>
<protein>
    <recommendedName>
        <fullName evidence="10">Sulfhydryl oxidase</fullName>
        <ecNumber evidence="10">1.8.3.2</ecNumber>
    </recommendedName>
</protein>
<dbReference type="SUPFAM" id="SSF52833">
    <property type="entry name" value="Thioredoxin-like"/>
    <property type="match status" value="1"/>
</dbReference>
<proteinExistence type="inferred from homology"/>
<feature type="transmembrane region" description="Helical" evidence="10">
    <location>
        <begin position="603"/>
        <end position="621"/>
    </location>
</feature>
<dbReference type="InterPro" id="IPR017905">
    <property type="entry name" value="ERV/ALR_sulphydryl_oxidase"/>
</dbReference>
<dbReference type="Gene3D" id="1.20.120.1960">
    <property type="entry name" value="QSOX sulfhydryl oxidase domain"/>
    <property type="match status" value="1"/>
</dbReference>
<evidence type="ECO:0000256" key="2">
    <source>
        <dbReference type="ARBA" id="ARBA00006041"/>
    </source>
</evidence>
<dbReference type="InterPro" id="IPR042568">
    <property type="entry name" value="QSOX_FAD-bd_sf"/>
</dbReference>
<evidence type="ECO:0000256" key="11">
    <source>
        <dbReference type="SAM" id="SignalP"/>
    </source>
</evidence>
<dbReference type="Pfam" id="PF00085">
    <property type="entry name" value="Thioredoxin"/>
    <property type="match status" value="1"/>
</dbReference>
<dbReference type="Gene3D" id="1.20.120.310">
    <property type="entry name" value="ERV/ALR sulfhydryl oxidase domain"/>
    <property type="match status" value="1"/>
</dbReference>
<evidence type="ECO:0000256" key="3">
    <source>
        <dbReference type="ARBA" id="ARBA00022630"/>
    </source>
</evidence>
<keyword evidence="7" id="KW-1015">Disulfide bond</keyword>
<dbReference type="PANTHER" id="PTHR22897">
    <property type="entry name" value="QUIESCIN Q6-RELATED SULFHYDRYL OXIDASE"/>
    <property type="match status" value="1"/>
</dbReference>
<keyword evidence="8" id="KW-0325">Glycoprotein</keyword>
<keyword evidence="4 11" id="KW-0732">Signal</keyword>
<dbReference type="PROSITE" id="PS51352">
    <property type="entry name" value="THIOREDOXIN_2"/>
    <property type="match status" value="1"/>
</dbReference>
<dbReference type="AlphaFoldDB" id="A0A336K3J4"/>
<comment type="catalytic activity">
    <reaction evidence="9 10">
        <text>2 R'C(R)SH + O2 = R'C(R)S-S(R)CR' + H2O2</text>
        <dbReference type="Rhea" id="RHEA:17357"/>
        <dbReference type="ChEBI" id="CHEBI:15379"/>
        <dbReference type="ChEBI" id="CHEBI:16240"/>
        <dbReference type="ChEBI" id="CHEBI:16520"/>
        <dbReference type="ChEBI" id="CHEBI:17412"/>
        <dbReference type="EC" id="1.8.3.2"/>
    </reaction>
</comment>
<comment type="cofactor">
    <cofactor evidence="1 10">
        <name>FAD</name>
        <dbReference type="ChEBI" id="CHEBI:57692"/>
    </cofactor>
</comment>
<evidence type="ECO:0000259" key="13">
    <source>
        <dbReference type="PROSITE" id="PS51352"/>
    </source>
</evidence>
<name>A0A336K3J4_CULSO</name>
<keyword evidence="10" id="KW-1133">Transmembrane helix</keyword>
<dbReference type="InterPro" id="IPR036774">
    <property type="entry name" value="ERV/ALR_sulphydryl_oxid_sf"/>
</dbReference>
<evidence type="ECO:0000256" key="7">
    <source>
        <dbReference type="ARBA" id="ARBA00023157"/>
    </source>
</evidence>
<evidence type="ECO:0000256" key="1">
    <source>
        <dbReference type="ARBA" id="ARBA00001974"/>
    </source>
</evidence>
<evidence type="ECO:0000256" key="6">
    <source>
        <dbReference type="ARBA" id="ARBA00023002"/>
    </source>
</evidence>
<dbReference type="FunFam" id="1.20.120.1960:FF:000001">
    <property type="entry name" value="Sulfhydryl oxidase"/>
    <property type="match status" value="1"/>
</dbReference>
<keyword evidence="10" id="KW-0472">Membrane</keyword>
<sequence length="638" mass="73849">MFHLRSILQIIFLILVTSQIDASDNRILRNRSKREIERLGLYTDSQYVISLTVHTLKPAIFDKNYASLVEFYNSFCGHCKRFAPLYNQIAANMSLWYPDILQVTALDCSVEENSDTCREFEVMAYPTLRYFPPHYKQGEKKLGLAIEHLDAKKVIDIVVGNITTEQNPPSHWPSFKFLLETNKELLFSQVPAEVKYLFLFYESNSSLLGSKLILDLNQVKECQLKRINFESPFVVEYGLGSNSRLVVLNRAMIPIDLNIKNTTEKDEIVRSIVNFLKSEGVKLPKMLGEHPVYTITTTQQGDITEEIKKQQDEMIRIRVKENLGTVYLADLEQVMRQIFFIEVPRSNMIEGEKLIALRRFLTVVQRYFPFNDNGKRFIDDLRSYVLNEERINGSDFDAKVPEIEKLYSPIFSSNRWVGCMPSKPGFRQYPCGLWTLFHFLTVRAAEMDISSDPLEVLQAMHGYIKNYFGCTECAQHFQQMATRNHIWSVATKDDAVLWLWNAHNEVNKRLSGDLTEDPEFPKQQFPVNCEACRKSMSNVHGHQILGEIVWHKGEVLKYLKDKNSPSNLDLLGVEHESSIPKFMAHIGANHGNVFTDLDIRMGLFLYLFCICMMVIAVKLFLRRGYRKKLYIHDILGKV</sequence>
<dbReference type="GO" id="GO:0016971">
    <property type="term" value="F:flavin-dependent sulfhydryl oxidase activity"/>
    <property type="evidence" value="ECO:0007669"/>
    <property type="project" value="InterPro"/>
</dbReference>
<dbReference type="GO" id="GO:0006457">
    <property type="term" value="P:protein folding"/>
    <property type="evidence" value="ECO:0007669"/>
    <property type="project" value="TreeGrafter"/>
</dbReference>
<keyword evidence="5 10" id="KW-0274">FAD</keyword>
<dbReference type="PANTHER" id="PTHR22897:SF8">
    <property type="entry name" value="SULFHYDRYL OXIDASE"/>
    <property type="match status" value="1"/>
</dbReference>
<dbReference type="InterPro" id="IPR039798">
    <property type="entry name" value="Sulfhydryl_oxidase"/>
</dbReference>
<evidence type="ECO:0000259" key="12">
    <source>
        <dbReference type="PROSITE" id="PS51324"/>
    </source>
</evidence>
<dbReference type="PROSITE" id="PS00194">
    <property type="entry name" value="THIOREDOXIN_1"/>
    <property type="match status" value="1"/>
</dbReference>
<evidence type="ECO:0000313" key="14">
    <source>
        <dbReference type="EMBL" id="SSW98991.1"/>
    </source>
</evidence>
<dbReference type="InterPro" id="IPR013766">
    <property type="entry name" value="Thioredoxin_domain"/>
</dbReference>
<evidence type="ECO:0000313" key="15">
    <source>
        <dbReference type="EMBL" id="SSX19373.1"/>
    </source>
</evidence>
<dbReference type="FunFam" id="1.20.120.310:FF:000001">
    <property type="entry name" value="Sulfhydryl oxidase"/>
    <property type="match status" value="1"/>
</dbReference>
<dbReference type="InterPro" id="IPR040986">
    <property type="entry name" value="QSOX_FAD-bd_dom"/>
</dbReference>